<feature type="region of interest" description="Disordered" evidence="2">
    <location>
        <begin position="361"/>
        <end position="402"/>
    </location>
</feature>
<dbReference type="OrthoDB" id="10349410at2759"/>
<gene>
    <name evidence="3" type="ORF">GOP47_0009766</name>
</gene>
<accession>A0A9D4UWW0</accession>
<feature type="compositionally biased region" description="Polar residues" evidence="2">
    <location>
        <begin position="361"/>
        <end position="383"/>
    </location>
</feature>
<dbReference type="AlphaFoldDB" id="A0A9D4UWW0"/>
<organism evidence="3 4">
    <name type="scientific">Adiantum capillus-veneris</name>
    <name type="common">Maidenhair fern</name>
    <dbReference type="NCBI Taxonomy" id="13818"/>
    <lineage>
        <taxon>Eukaryota</taxon>
        <taxon>Viridiplantae</taxon>
        <taxon>Streptophyta</taxon>
        <taxon>Embryophyta</taxon>
        <taxon>Tracheophyta</taxon>
        <taxon>Polypodiopsida</taxon>
        <taxon>Polypodiidae</taxon>
        <taxon>Polypodiales</taxon>
        <taxon>Pteridineae</taxon>
        <taxon>Pteridaceae</taxon>
        <taxon>Vittarioideae</taxon>
        <taxon>Adiantum</taxon>
    </lineage>
</organism>
<dbReference type="Proteomes" id="UP000886520">
    <property type="component" value="Chromosome 9"/>
</dbReference>
<evidence type="ECO:0000313" key="3">
    <source>
        <dbReference type="EMBL" id="KAI5075690.1"/>
    </source>
</evidence>
<evidence type="ECO:0000313" key="4">
    <source>
        <dbReference type="Proteomes" id="UP000886520"/>
    </source>
</evidence>
<evidence type="ECO:0000256" key="2">
    <source>
        <dbReference type="SAM" id="MobiDB-lite"/>
    </source>
</evidence>
<comment type="caution">
    <text evidence="3">The sequence shown here is derived from an EMBL/GenBank/DDBJ whole genome shotgun (WGS) entry which is preliminary data.</text>
</comment>
<proteinExistence type="predicted"/>
<name>A0A9D4UWW0_ADICA</name>
<keyword evidence="4" id="KW-1185">Reference proteome</keyword>
<sequence>MGRRGFLCCFSRSPPPKHPRPSTQICAAHAASAIESNGSKHFPPNQGNVEVLQQQQQIQREVEQIEEKLGNLKGDLAREMGYLLATRLVHEVSAVFDPNVEKMSLRKHPNPWGWLQRNVDFKRAIAEQGNTIPEDMKSVEAISFQAAHIMAHSNRKFIKCYPEVLYMELKNYKDKGYMEALSLRDADLHSFLDLSNFFATAFIARPRLLQLTTFMLQRVRDELAIYWHTWEKLPFSWDERWHEAETWFQAAVDCFKEHNSGGQGPMLPETIIELACEFDFIEETTRKIYGVNRVKEVGSFEQILHEYEQMKESGLLTLEVQKQNPLCYAFLEYSPKIKNRYMALVEVKHEMEEDRRILSMKSTMKSPSSLTHPNYQASGQFGSSRLKPGNSPRSRSERRSSS</sequence>
<protein>
    <submittedName>
        <fullName evidence="3">Uncharacterized protein</fullName>
    </submittedName>
</protein>
<evidence type="ECO:0000256" key="1">
    <source>
        <dbReference type="SAM" id="Coils"/>
    </source>
</evidence>
<keyword evidence="1" id="KW-0175">Coiled coil</keyword>
<feature type="coiled-coil region" evidence="1">
    <location>
        <begin position="48"/>
        <end position="75"/>
    </location>
</feature>
<reference evidence="3" key="1">
    <citation type="submission" date="2021-01" db="EMBL/GenBank/DDBJ databases">
        <title>Adiantum capillus-veneris genome.</title>
        <authorList>
            <person name="Fang Y."/>
            <person name="Liao Q."/>
        </authorList>
    </citation>
    <scope>NUCLEOTIDE SEQUENCE</scope>
    <source>
        <strain evidence="3">H3</strain>
        <tissue evidence="3">Leaf</tissue>
    </source>
</reference>
<dbReference type="EMBL" id="JABFUD020000009">
    <property type="protein sequence ID" value="KAI5075690.1"/>
    <property type="molecule type" value="Genomic_DNA"/>
</dbReference>